<sequence>MLWERKIGVVVGRSNAKLTLGKRKQTYNLN</sequence>
<dbReference type="AlphaFoldDB" id="A0A822Y0L3"/>
<dbReference type="EMBL" id="DUZY01000001">
    <property type="protein sequence ID" value="DAD25543.1"/>
    <property type="molecule type" value="Genomic_DNA"/>
</dbReference>
<proteinExistence type="predicted"/>
<gene>
    <name evidence="1" type="ORF">HUJ06_027007</name>
</gene>
<evidence type="ECO:0000313" key="2">
    <source>
        <dbReference type="Proteomes" id="UP000607653"/>
    </source>
</evidence>
<evidence type="ECO:0000313" key="1">
    <source>
        <dbReference type="EMBL" id="DAD25543.1"/>
    </source>
</evidence>
<dbReference type="Proteomes" id="UP000607653">
    <property type="component" value="Unassembled WGS sequence"/>
</dbReference>
<keyword evidence="2" id="KW-1185">Reference proteome</keyword>
<comment type="caution">
    <text evidence="1">The sequence shown here is derived from an EMBL/GenBank/DDBJ whole genome shotgun (WGS) entry which is preliminary data.</text>
</comment>
<reference evidence="1 2" key="1">
    <citation type="journal article" date="2020" name="Mol. Biol. Evol.">
        <title>Distinct Expression and Methylation Patterns for Genes with Different Fates following a Single Whole-Genome Duplication in Flowering Plants.</title>
        <authorList>
            <person name="Shi T."/>
            <person name="Rahmani R.S."/>
            <person name="Gugger P.F."/>
            <person name="Wang M."/>
            <person name="Li H."/>
            <person name="Zhang Y."/>
            <person name="Li Z."/>
            <person name="Wang Q."/>
            <person name="Van de Peer Y."/>
            <person name="Marchal K."/>
            <person name="Chen J."/>
        </authorList>
    </citation>
    <scope>NUCLEOTIDE SEQUENCE [LARGE SCALE GENOMIC DNA]</scope>
    <source>
        <tissue evidence="1">Leaf</tissue>
    </source>
</reference>
<name>A0A822Y0L3_NELNU</name>
<organism evidence="1 2">
    <name type="scientific">Nelumbo nucifera</name>
    <name type="common">Sacred lotus</name>
    <dbReference type="NCBI Taxonomy" id="4432"/>
    <lineage>
        <taxon>Eukaryota</taxon>
        <taxon>Viridiplantae</taxon>
        <taxon>Streptophyta</taxon>
        <taxon>Embryophyta</taxon>
        <taxon>Tracheophyta</taxon>
        <taxon>Spermatophyta</taxon>
        <taxon>Magnoliopsida</taxon>
        <taxon>Proteales</taxon>
        <taxon>Nelumbonaceae</taxon>
        <taxon>Nelumbo</taxon>
    </lineage>
</organism>
<accession>A0A822Y0L3</accession>
<protein>
    <submittedName>
        <fullName evidence="1">Uncharacterized protein</fullName>
    </submittedName>
</protein>